<dbReference type="EC" id="3.1.2.6" evidence="7"/>
<dbReference type="SMART" id="SM00849">
    <property type="entry name" value="Lactamase_B"/>
    <property type="match status" value="1"/>
</dbReference>
<comment type="subunit">
    <text evidence="7">Monomer.</text>
</comment>
<dbReference type="NCBIfam" id="TIGR03413">
    <property type="entry name" value="GSH_gloB"/>
    <property type="match status" value="1"/>
</dbReference>
<comment type="catalytic activity">
    <reaction evidence="1 7">
        <text>an S-(2-hydroxyacyl)glutathione + H2O = a 2-hydroxy carboxylate + glutathione + H(+)</text>
        <dbReference type="Rhea" id="RHEA:21864"/>
        <dbReference type="ChEBI" id="CHEBI:15377"/>
        <dbReference type="ChEBI" id="CHEBI:15378"/>
        <dbReference type="ChEBI" id="CHEBI:57925"/>
        <dbReference type="ChEBI" id="CHEBI:58896"/>
        <dbReference type="ChEBI" id="CHEBI:71261"/>
        <dbReference type="EC" id="3.1.2.6"/>
    </reaction>
</comment>
<dbReference type="Pfam" id="PF16123">
    <property type="entry name" value="HAGH_C"/>
    <property type="match status" value="1"/>
</dbReference>
<dbReference type="CDD" id="cd07723">
    <property type="entry name" value="hydroxyacylglutathione_hydrolase_MBL-fold"/>
    <property type="match status" value="1"/>
</dbReference>
<keyword evidence="4 7" id="KW-0479">Metal-binding</keyword>
<dbReference type="SUPFAM" id="SSF56281">
    <property type="entry name" value="Metallo-hydrolase/oxidoreductase"/>
    <property type="match status" value="1"/>
</dbReference>
<comment type="cofactor">
    <cofactor evidence="7">
        <name>Zn(2+)</name>
        <dbReference type="ChEBI" id="CHEBI:29105"/>
    </cofactor>
    <text evidence="7">Binds 2 Zn(2+) ions per subunit.</text>
</comment>
<keyword evidence="5 7" id="KW-0378">Hydrolase</keyword>
<dbReference type="HAMAP" id="MF_01374">
    <property type="entry name" value="Glyoxalase_2"/>
    <property type="match status" value="1"/>
</dbReference>
<feature type="binding site" evidence="7">
    <location>
        <position position="111"/>
    </location>
    <ligand>
        <name>Zn(2+)</name>
        <dbReference type="ChEBI" id="CHEBI:29105"/>
        <label>1</label>
    </ligand>
</feature>
<dbReference type="Pfam" id="PF00753">
    <property type="entry name" value="Lactamase_B"/>
    <property type="match status" value="1"/>
</dbReference>
<dbReference type="InterPro" id="IPR050110">
    <property type="entry name" value="Glyoxalase_II_hydrolase"/>
</dbReference>
<gene>
    <name evidence="7" type="primary">gloB</name>
    <name evidence="9" type="ORF">ABIC75_000592</name>
</gene>
<dbReference type="RefSeq" id="WP_354012363.1">
    <property type="nucleotide sequence ID" value="NZ_JBEPMU010000001.1"/>
</dbReference>
<dbReference type="InterPro" id="IPR035680">
    <property type="entry name" value="Clx_II_MBL"/>
</dbReference>
<evidence type="ECO:0000256" key="1">
    <source>
        <dbReference type="ARBA" id="ARBA00001623"/>
    </source>
</evidence>
<comment type="similarity">
    <text evidence="3 7">Belongs to the metallo-beta-lactamase superfamily. Glyoxalase II family.</text>
</comment>
<dbReference type="Gene3D" id="3.60.15.10">
    <property type="entry name" value="Ribonuclease Z/Hydroxyacylglutathione hydrolase-like"/>
    <property type="match status" value="1"/>
</dbReference>
<evidence type="ECO:0000256" key="2">
    <source>
        <dbReference type="ARBA" id="ARBA00004963"/>
    </source>
</evidence>
<feature type="binding site" evidence="7">
    <location>
        <position position="57"/>
    </location>
    <ligand>
        <name>Zn(2+)</name>
        <dbReference type="ChEBI" id="CHEBI:29105"/>
        <label>2</label>
    </ligand>
</feature>
<comment type="caution">
    <text evidence="9">The sequence shown here is derived from an EMBL/GenBank/DDBJ whole genome shotgun (WGS) entry which is preliminary data.</text>
</comment>
<dbReference type="Proteomes" id="UP001549184">
    <property type="component" value="Unassembled WGS sequence"/>
</dbReference>
<dbReference type="PIRSF" id="PIRSF005457">
    <property type="entry name" value="Glx"/>
    <property type="match status" value="1"/>
</dbReference>
<evidence type="ECO:0000259" key="8">
    <source>
        <dbReference type="SMART" id="SM00849"/>
    </source>
</evidence>
<evidence type="ECO:0000256" key="4">
    <source>
        <dbReference type="ARBA" id="ARBA00022723"/>
    </source>
</evidence>
<feature type="binding site" evidence="7">
    <location>
        <position position="128"/>
    </location>
    <ligand>
        <name>Zn(2+)</name>
        <dbReference type="ChEBI" id="CHEBI:29105"/>
        <label>2</label>
    </ligand>
</feature>
<evidence type="ECO:0000256" key="5">
    <source>
        <dbReference type="ARBA" id="ARBA00022801"/>
    </source>
</evidence>
<feature type="domain" description="Metallo-beta-lactamase" evidence="8">
    <location>
        <begin position="11"/>
        <end position="166"/>
    </location>
</feature>
<feature type="binding site" evidence="7">
    <location>
        <position position="58"/>
    </location>
    <ligand>
        <name>Zn(2+)</name>
        <dbReference type="ChEBI" id="CHEBI:29105"/>
        <label>2</label>
    </ligand>
</feature>
<reference evidence="9 10" key="1">
    <citation type="submission" date="2024-06" db="EMBL/GenBank/DDBJ databases">
        <title>Sorghum-associated microbial communities from plants grown in Nebraska, USA.</title>
        <authorList>
            <person name="Schachtman D."/>
        </authorList>
    </citation>
    <scope>NUCLEOTIDE SEQUENCE [LARGE SCALE GENOMIC DNA]</scope>
    <source>
        <strain evidence="9 10">1073</strain>
    </source>
</reference>
<dbReference type="GO" id="GO:0004416">
    <property type="term" value="F:hydroxyacylglutathione hydrolase activity"/>
    <property type="evidence" value="ECO:0007669"/>
    <property type="project" value="UniProtKB-EC"/>
</dbReference>
<evidence type="ECO:0000313" key="9">
    <source>
        <dbReference type="EMBL" id="MET3650890.1"/>
    </source>
</evidence>
<feature type="binding site" evidence="7">
    <location>
        <position position="166"/>
    </location>
    <ligand>
        <name>Zn(2+)</name>
        <dbReference type="ChEBI" id="CHEBI:29105"/>
        <label>2</label>
    </ligand>
</feature>
<accession>A0ABV2JRH5</accession>
<proteinExistence type="inferred from homology"/>
<evidence type="ECO:0000256" key="7">
    <source>
        <dbReference type="HAMAP-Rule" id="MF_01374"/>
    </source>
</evidence>
<protein>
    <recommendedName>
        <fullName evidence="7">Hydroxyacylglutathione hydrolase</fullName>
        <ecNumber evidence="7">3.1.2.6</ecNumber>
    </recommendedName>
    <alternativeName>
        <fullName evidence="7">Glyoxalase II</fullName>
        <shortName evidence="7">Glx II</shortName>
    </alternativeName>
</protein>
<comment type="function">
    <text evidence="7">Thiolesterase that catalyzes the hydrolysis of S-D-lactoyl-glutathione to form glutathione and D-lactic acid.</text>
</comment>
<evidence type="ECO:0000256" key="6">
    <source>
        <dbReference type="ARBA" id="ARBA00022833"/>
    </source>
</evidence>
<keyword evidence="10" id="KW-1185">Reference proteome</keyword>
<organism evidence="9 10">
    <name type="scientific">Dyella japonica</name>
    <dbReference type="NCBI Taxonomy" id="231455"/>
    <lineage>
        <taxon>Bacteria</taxon>
        <taxon>Pseudomonadati</taxon>
        <taxon>Pseudomonadota</taxon>
        <taxon>Gammaproteobacteria</taxon>
        <taxon>Lysobacterales</taxon>
        <taxon>Rhodanobacteraceae</taxon>
        <taxon>Dyella</taxon>
    </lineage>
</organism>
<evidence type="ECO:0000313" key="10">
    <source>
        <dbReference type="Proteomes" id="UP001549184"/>
    </source>
</evidence>
<dbReference type="InterPro" id="IPR017782">
    <property type="entry name" value="Hydroxyacylglutathione_Hdrlase"/>
</dbReference>
<name>A0ABV2JRH5_9GAMM</name>
<feature type="binding site" evidence="7">
    <location>
        <position position="53"/>
    </location>
    <ligand>
        <name>Zn(2+)</name>
        <dbReference type="ChEBI" id="CHEBI:29105"/>
        <label>1</label>
    </ligand>
</feature>
<comment type="pathway">
    <text evidence="2 7">Secondary metabolite metabolism; methylglyoxal degradation; (R)-lactate from methylglyoxal: step 2/2.</text>
</comment>
<evidence type="ECO:0000256" key="3">
    <source>
        <dbReference type="ARBA" id="ARBA00006759"/>
    </source>
</evidence>
<dbReference type="InterPro" id="IPR036866">
    <property type="entry name" value="RibonucZ/Hydroxyglut_hydro"/>
</dbReference>
<keyword evidence="6 7" id="KW-0862">Zinc</keyword>
<dbReference type="PANTHER" id="PTHR43705:SF1">
    <property type="entry name" value="HYDROXYACYLGLUTATHIONE HYDROLASE GLOB"/>
    <property type="match status" value="1"/>
</dbReference>
<dbReference type="InterPro" id="IPR032282">
    <property type="entry name" value="HAGH_C"/>
</dbReference>
<sequence length="254" mass="27313">MHVVPLPALADNYIWVLHDDDGQAIVVDPGDAQPVEAALTQRQLQLRAILLTHHHHDHIGGVAALLAKHEVPVYAPHDERIIQATHRVSDGNVVELVSPAARFEVIEVPGHTTTHIAYTGEGILLCGDTLFSMGCGRLFEGTPAQMLASLDRLAALPGNTLVCCAHEYTAANGRFAQTIEPTNTALAARRQEVAALRANDKPSLPVALATEQATNPFLRTDNDAVIAWSQRQGVAGDRVARFAALRANKDVFTG</sequence>
<dbReference type="InterPro" id="IPR001279">
    <property type="entry name" value="Metallo-B-lactamas"/>
</dbReference>
<dbReference type="EMBL" id="JBEPMU010000001">
    <property type="protein sequence ID" value="MET3650890.1"/>
    <property type="molecule type" value="Genomic_DNA"/>
</dbReference>
<feature type="binding site" evidence="7">
    <location>
        <position position="128"/>
    </location>
    <ligand>
        <name>Zn(2+)</name>
        <dbReference type="ChEBI" id="CHEBI:29105"/>
        <label>1</label>
    </ligand>
</feature>
<feature type="binding site" evidence="7">
    <location>
        <position position="55"/>
    </location>
    <ligand>
        <name>Zn(2+)</name>
        <dbReference type="ChEBI" id="CHEBI:29105"/>
        <label>1</label>
    </ligand>
</feature>
<dbReference type="PANTHER" id="PTHR43705">
    <property type="entry name" value="HYDROXYACYLGLUTATHIONE HYDROLASE"/>
    <property type="match status" value="1"/>
</dbReference>